<dbReference type="PANTHER" id="PTHR46558:SF4">
    <property type="entry name" value="DNA-BIDING PHAGE PROTEIN"/>
    <property type="match status" value="1"/>
</dbReference>
<name>A0A7X1Z7T4_9LACT</name>
<keyword evidence="1" id="KW-0238">DNA-binding</keyword>
<evidence type="ECO:0000313" key="3">
    <source>
        <dbReference type="EMBL" id="MQW39418.1"/>
    </source>
</evidence>
<dbReference type="InterPro" id="IPR010982">
    <property type="entry name" value="Lambda_DNA-bd_dom_sf"/>
</dbReference>
<gene>
    <name evidence="3" type="ORF">GHI93_05625</name>
</gene>
<feature type="domain" description="HTH cro/C1-type" evidence="2">
    <location>
        <begin position="8"/>
        <end position="62"/>
    </location>
</feature>
<dbReference type="GO" id="GO:0003677">
    <property type="term" value="F:DNA binding"/>
    <property type="evidence" value="ECO:0007669"/>
    <property type="project" value="UniProtKB-KW"/>
</dbReference>
<reference evidence="3 4" key="1">
    <citation type="submission" date="2019-10" db="EMBL/GenBank/DDBJ databases">
        <authorList>
            <person name="Dong K."/>
        </authorList>
    </citation>
    <scope>NUCLEOTIDE SEQUENCE [LARGE SCALE GENOMIC DNA]</scope>
    <source>
        <strain evidence="3 4">DSM 28960</strain>
    </source>
</reference>
<proteinExistence type="predicted"/>
<dbReference type="AlphaFoldDB" id="A0A7X1Z7T4"/>
<dbReference type="InterPro" id="IPR001387">
    <property type="entry name" value="Cro/C1-type_HTH"/>
</dbReference>
<dbReference type="PANTHER" id="PTHR46558">
    <property type="entry name" value="TRACRIPTIONAL REGULATORY PROTEIN-RELATED-RELATED"/>
    <property type="match status" value="1"/>
</dbReference>
<organism evidence="3 4">
    <name type="scientific">Lactococcus hircilactis</name>
    <dbReference type="NCBI Taxonomy" id="1494462"/>
    <lineage>
        <taxon>Bacteria</taxon>
        <taxon>Bacillati</taxon>
        <taxon>Bacillota</taxon>
        <taxon>Bacilli</taxon>
        <taxon>Lactobacillales</taxon>
        <taxon>Streptococcaceae</taxon>
        <taxon>Lactococcus</taxon>
    </lineage>
</organism>
<sequence>MEYFGDKLKAIRKAKQMTQGELAVRLRVSTAIIAAYEQGKSYPSVAVLINICDILGTSADYLLGISDELSISMGGLTDEEMQPFLQLIALVKQNREPKD</sequence>
<protein>
    <submittedName>
        <fullName evidence="3">Helix-turn-helix domain-containing protein</fullName>
    </submittedName>
</protein>
<dbReference type="CDD" id="cd00093">
    <property type="entry name" value="HTH_XRE"/>
    <property type="match status" value="1"/>
</dbReference>
<keyword evidence="4" id="KW-1185">Reference proteome</keyword>
<dbReference type="Proteomes" id="UP000439550">
    <property type="component" value="Unassembled WGS sequence"/>
</dbReference>
<comment type="caution">
    <text evidence="3">The sequence shown here is derived from an EMBL/GenBank/DDBJ whole genome shotgun (WGS) entry which is preliminary data.</text>
</comment>
<evidence type="ECO:0000313" key="4">
    <source>
        <dbReference type="Proteomes" id="UP000439550"/>
    </source>
</evidence>
<accession>A0A7X1Z7T4</accession>
<evidence type="ECO:0000256" key="1">
    <source>
        <dbReference type="ARBA" id="ARBA00023125"/>
    </source>
</evidence>
<dbReference type="RefSeq" id="WP_153496092.1">
    <property type="nucleotide sequence ID" value="NZ_CBCRWP010000003.1"/>
</dbReference>
<dbReference type="Gene3D" id="1.10.260.40">
    <property type="entry name" value="lambda repressor-like DNA-binding domains"/>
    <property type="match status" value="1"/>
</dbReference>
<dbReference type="Pfam" id="PF01381">
    <property type="entry name" value="HTH_3"/>
    <property type="match status" value="1"/>
</dbReference>
<dbReference type="SUPFAM" id="SSF47413">
    <property type="entry name" value="lambda repressor-like DNA-binding domains"/>
    <property type="match status" value="1"/>
</dbReference>
<dbReference type="SMART" id="SM00530">
    <property type="entry name" value="HTH_XRE"/>
    <property type="match status" value="1"/>
</dbReference>
<dbReference type="PROSITE" id="PS50943">
    <property type="entry name" value="HTH_CROC1"/>
    <property type="match status" value="1"/>
</dbReference>
<evidence type="ECO:0000259" key="2">
    <source>
        <dbReference type="PROSITE" id="PS50943"/>
    </source>
</evidence>
<dbReference type="EMBL" id="WITJ01000006">
    <property type="protein sequence ID" value="MQW39418.1"/>
    <property type="molecule type" value="Genomic_DNA"/>
</dbReference>
<dbReference type="OrthoDB" id="9805856at2"/>